<dbReference type="Pfam" id="PF10096">
    <property type="entry name" value="DUF2334"/>
    <property type="match status" value="1"/>
</dbReference>
<organism evidence="2 3">
    <name type="scientific">Corynebacterium hylobatis</name>
    <dbReference type="NCBI Taxonomy" id="1859290"/>
    <lineage>
        <taxon>Bacteria</taxon>
        <taxon>Bacillati</taxon>
        <taxon>Actinomycetota</taxon>
        <taxon>Actinomycetes</taxon>
        <taxon>Mycobacteriales</taxon>
        <taxon>Corynebacteriaceae</taxon>
        <taxon>Corynebacterium</taxon>
    </lineage>
</organism>
<comment type="caution">
    <text evidence="2">The sequence shown here is derived from an EMBL/GenBank/DDBJ whole genome shotgun (WGS) entry which is preliminary data.</text>
</comment>
<sequence>MRRSDSVTWRLSPHSRRTDRQTTGKQFFNFQCLKFWSVAKVNAIKTRKKKPGNGSALAIIFTSLLVSLVVAAYLIFFVADDSIMAGEKSVVTDEFIDDYHDDPDVDAPVTKSLFPATFGQEGGKRTLVLYDNESARADLHGLGTANLATHFGQATMRHAVEYQPGEMHDYDAAVYVGARFGADLPDPLIRDMTDGRTKVMWVGANIHLLSGYEGSPQAQEFGARYGWLPSSSRINNSDEITKILYKDQELERSADTGFIYVPAITDVAKVEVLGKALCGSRDKPKECRGAEGTDFPWAIRSGNITYVIDIPLDVIEENSHHLAYADLFYDLLAPETTPTQKAAVRFEDVGPEANPRALRRVADHLYERDIPFQVAVVPFHTSEVPDTDPVRHYGVSLLDRPHVVKALKYMQERGGTLIQHGTSHQYGTIHNPYQGATSGADYEFYRAKCSATEFPPFEFEDCRQTSWVRLTGPVSRDSIEDHATRLERGRQLMIEAGLGDPDQFEVPHYGASPNAYEAIGDSYDYRYERVQYFPGLTTGIHFDDDAQPVTQIFPYRVHDVYGTTILPENLGNVTEEMQNNHPARPPAFLVDNAKRNLVVRESTASFFFHPYLPVEYLDELVTGITDLGYTFVPSTEL</sequence>
<evidence type="ECO:0000256" key="1">
    <source>
        <dbReference type="SAM" id="Phobius"/>
    </source>
</evidence>
<name>A0A430HWL8_9CORY</name>
<dbReference type="EMBL" id="RXHJ01000013">
    <property type="protein sequence ID" value="RSZ62056.1"/>
    <property type="molecule type" value="Genomic_DNA"/>
</dbReference>
<dbReference type="AlphaFoldDB" id="A0A430HWL8"/>
<proteinExistence type="predicted"/>
<reference evidence="2 3" key="1">
    <citation type="submission" date="2018-12" db="EMBL/GenBank/DDBJ databases">
        <title>YIM 101343 draft genome.</title>
        <authorList>
            <person name="Chen X."/>
        </authorList>
    </citation>
    <scope>NUCLEOTIDE SEQUENCE [LARGE SCALE GENOMIC DNA]</scope>
    <source>
        <strain evidence="2 3">YIM 101343</strain>
    </source>
</reference>
<keyword evidence="1" id="KW-0472">Membrane</keyword>
<evidence type="ECO:0000313" key="3">
    <source>
        <dbReference type="Proteomes" id="UP000274907"/>
    </source>
</evidence>
<keyword evidence="3" id="KW-1185">Reference proteome</keyword>
<keyword evidence="1" id="KW-0812">Transmembrane</keyword>
<keyword evidence="1" id="KW-1133">Transmembrane helix</keyword>
<dbReference type="Proteomes" id="UP000274907">
    <property type="component" value="Unassembled WGS sequence"/>
</dbReference>
<protein>
    <submittedName>
        <fullName evidence="2">DUF2334 domain-containing protein</fullName>
    </submittedName>
</protein>
<evidence type="ECO:0000313" key="2">
    <source>
        <dbReference type="EMBL" id="RSZ62056.1"/>
    </source>
</evidence>
<dbReference type="InterPro" id="IPR018763">
    <property type="entry name" value="DUF2334"/>
</dbReference>
<gene>
    <name evidence="2" type="ORF">EAH68_10070</name>
</gene>
<dbReference type="GO" id="GO:0005975">
    <property type="term" value="P:carbohydrate metabolic process"/>
    <property type="evidence" value="ECO:0007669"/>
    <property type="project" value="InterPro"/>
</dbReference>
<dbReference type="OrthoDB" id="2339428at2"/>
<dbReference type="InterPro" id="IPR011330">
    <property type="entry name" value="Glyco_hydro/deAcase_b/a-brl"/>
</dbReference>
<dbReference type="SUPFAM" id="SSF88713">
    <property type="entry name" value="Glycoside hydrolase/deacetylase"/>
    <property type="match status" value="1"/>
</dbReference>
<feature type="transmembrane region" description="Helical" evidence="1">
    <location>
        <begin position="56"/>
        <end position="79"/>
    </location>
</feature>
<accession>A0A430HWL8</accession>